<keyword evidence="3" id="KW-1185">Reference proteome</keyword>
<dbReference type="Proteomes" id="UP000548476">
    <property type="component" value="Unassembled WGS sequence"/>
</dbReference>
<proteinExistence type="inferred from homology"/>
<dbReference type="PANTHER" id="PTHR30289">
    <property type="entry name" value="UNCHARACTERIZED PROTEIN YBCL-RELATED"/>
    <property type="match status" value="1"/>
</dbReference>
<evidence type="ECO:0000313" key="2">
    <source>
        <dbReference type="EMBL" id="MBB6038366.1"/>
    </source>
</evidence>
<dbReference type="SUPFAM" id="SSF49777">
    <property type="entry name" value="PEBP-like"/>
    <property type="match status" value="1"/>
</dbReference>
<evidence type="ECO:0008006" key="4">
    <source>
        <dbReference type="Google" id="ProtNLM"/>
    </source>
</evidence>
<dbReference type="PANTHER" id="PTHR30289:SF1">
    <property type="entry name" value="PEBP (PHOSPHATIDYLETHANOLAMINE-BINDING PROTEIN) FAMILY PROTEIN"/>
    <property type="match status" value="1"/>
</dbReference>
<dbReference type="InterPro" id="IPR036610">
    <property type="entry name" value="PEBP-like_sf"/>
</dbReference>
<dbReference type="Pfam" id="PF01161">
    <property type="entry name" value="PBP"/>
    <property type="match status" value="1"/>
</dbReference>
<organism evidence="2 3">
    <name type="scientific">Phytomonospora endophytica</name>
    <dbReference type="NCBI Taxonomy" id="714109"/>
    <lineage>
        <taxon>Bacteria</taxon>
        <taxon>Bacillati</taxon>
        <taxon>Actinomycetota</taxon>
        <taxon>Actinomycetes</taxon>
        <taxon>Micromonosporales</taxon>
        <taxon>Micromonosporaceae</taxon>
        <taxon>Phytomonospora</taxon>
    </lineage>
</organism>
<evidence type="ECO:0000256" key="1">
    <source>
        <dbReference type="ARBA" id="ARBA00007120"/>
    </source>
</evidence>
<comment type="caution">
    <text evidence="2">The sequence shown here is derived from an EMBL/GenBank/DDBJ whole genome shotgun (WGS) entry which is preliminary data.</text>
</comment>
<gene>
    <name evidence="2" type="ORF">HNR73_006249</name>
</gene>
<accession>A0A841FQL4</accession>
<dbReference type="InterPro" id="IPR008914">
    <property type="entry name" value="PEBP"/>
</dbReference>
<sequence length="176" mass="18576">MALKRTRAPWPYDFLPAVGEFSVASPDVRDGELLADDFVHGGGNVSPELSWKGFPPETKGFAVTCYDPDAPTASGWWHWIVLGLPAGVTSLSRDAGRADGKGLPEGAFHVRNDYGTADYGGAAPPPGDHPHRYLFAVHALDTDALGVGADVTPAVAGFNLTAHTIARAVITPVFQL</sequence>
<evidence type="ECO:0000313" key="3">
    <source>
        <dbReference type="Proteomes" id="UP000548476"/>
    </source>
</evidence>
<name>A0A841FQL4_9ACTN</name>
<protein>
    <recommendedName>
        <fullName evidence="4">YbhB/YbcL family Raf kinase inhibitor-like protein</fullName>
    </recommendedName>
</protein>
<dbReference type="EMBL" id="JACHGT010000016">
    <property type="protein sequence ID" value="MBB6038366.1"/>
    <property type="molecule type" value="Genomic_DNA"/>
</dbReference>
<dbReference type="Gene3D" id="3.90.280.10">
    <property type="entry name" value="PEBP-like"/>
    <property type="match status" value="1"/>
</dbReference>
<comment type="similarity">
    <text evidence="1">Belongs to the UPF0098 family.</text>
</comment>
<dbReference type="RefSeq" id="WP_184791164.1">
    <property type="nucleotide sequence ID" value="NZ_BONT01000009.1"/>
</dbReference>
<dbReference type="InterPro" id="IPR005247">
    <property type="entry name" value="YbhB_YbcL/LppC-like"/>
</dbReference>
<reference evidence="2 3" key="1">
    <citation type="submission" date="2020-08" db="EMBL/GenBank/DDBJ databases">
        <title>Genomic Encyclopedia of Type Strains, Phase IV (KMG-IV): sequencing the most valuable type-strain genomes for metagenomic binning, comparative biology and taxonomic classification.</title>
        <authorList>
            <person name="Goeker M."/>
        </authorList>
    </citation>
    <scope>NUCLEOTIDE SEQUENCE [LARGE SCALE GENOMIC DNA]</scope>
    <source>
        <strain evidence="2 3">YIM 65646</strain>
    </source>
</reference>
<dbReference type="AlphaFoldDB" id="A0A841FQL4"/>
<dbReference type="CDD" id="cd00865">
    <property type="entry name" value="PEBP_bact_arch"/>
    <property type="match status" value="1"/>
</dbReference>
<dbReference type="NCBIfam" id="TIGR00481">
    <property type="entry name" value="YbhB/YbcL family Raf kinase inhibitor-like protein"/>
    <property type="match status" value="1"/>
</dbReference>